<dbReference type="SUPFAM" id="SSF48371">
    <property type="entry name" value="ARM repeat"/>
    <property type="match status" value="1"/>
</dbReference>
<evidence type="ECO:0000256" key="5">
    <source>
        <dbReference type="ARBA" id="ARBA00022927"/>
    </source>
</evidence>
<evidence type="ECO:0000256" key="4">
    <source>
        <dbReference type="ARBA" id="ARBA00022448"/>
    </source>
</evidence>
<name>A0A3B4GQB3_9CICH</name>
<dbReference type="Gene3D" id="2.60.40.1230">
    <property type="match status" value="1"/>
</dbReference>
<keyword evidence="7 10" id="KW-0472">Membrane</keyword>
<dbReference type="AlphaFoldDB" id="A0A3B4GQB3"/>
<dbReference type="PIRSF" id="PIRSF037094">
    <property type="entry name" value="AP1_complex_gamma"/>
    <property type="match status" value="1"/>
</dbReference>
<evidence type="ECO:0000256" key="10">
    <source>
        <dbReference type="PIRNR" id="PIRNR037094"/>
    </source>
</evidence>
<feature type="domain" description="Clathrin/coatomer adaptor adaptin-like N-terminal" evidence="11">
    <location>
        <begin position="23"/>
        <end position="573"/>
    </location>
</feature>
<keyword evidence="4 10" id="KW-0813">Transport</keyword>
<evidence type="ECO:0000256" key="7">
    <source>
        <dbReference type="ARBA" id="ARBA00023136"/>
    </source>
</evidence>
<evidence type="ECO:0000256" key="2">
    <source>
        <dbReference type="ARBA" id="ARBA00004555"/>
    </source>
</evidence>
<dbReference type="Ensembl" id="ENSPNYT00000025807.1">
    <property type="protein sequence ID" value="ENSPNYP00000025190.1"/>
    <property type="gene ID" value="ENSPNYG00000018686.1"/>
</dbReference>
<dbReference type="InterPro" id="IPR017107">
    <property type="entry name" value="AP1_complex_gsu"/>
</dbReference>
<dbReference type="InterPro" id="IPR050840">
    <property type="entry name" value="Adaptor_Complx_Large_Subunit"/>
</dbReference>
<dbReference type="PANTHER" id="PTHR22780">
    <property type="entry name" value="ADAPTIN, ALPHA/GAMMA/EPSILON"/>
    <property type="match status" value="1"/>
</dbReference>
<evidence type="ECO:0000259" key="11">
    <source>
        <dbReference type="Pfam" id="PF01602"/>
    </source>
</evidence>
<evidence type="ECO:0000256" key="6">
    <source>
        <dbReference type="ARBA" id="ARBA00023034"/>
    </source>
</evidence>
<evidence type="ECO:0000313" key="12">
    <source>
        <dbReference type="Ensembl" id="ENSPNYP00000025190.1"/>
    </source>
</evidence>
<accession>A0A3B4GQB3</accession>
<evidence type="ECO:0000256" key="3">
    <source>
        <dbReference type="ARBA" id="ARBA00006613"/>
    </source>
</evidence>
<reference evidence="12" key="1">
    <citation type="submission" date="2023-09" db="UniProtKB">
        <authorList>
            <consortium name="Ensembl"/>
        </authorList>
    </citation>
    <scope>IDENTIFICATION</scope>
</reference>
<dbReference type="GO" id="GO:0016192">
    <property type="term" value="P:vesicle-mediated transport"/>
    <property type="evidence" value="ECO:0007669"/>
    <property type="project" value="InterPro"/>
</dbReference>
<dbReference type="InterPro" id="IPR002553">
    <property type="entry name" value="Clathrin/coatomer_adapt-like_N"/>
</dbReference>
<comment type="similarity">
    <text evidence="3 10">Belongs to the adaptor complexes large subunit family.</text>
</comment>
<evidence type="ECO:0000256" key="1">
    <source>
        <dbReference type="ARBA" id="ARBA00004156"/>
    </source>
</evidence>
<dbReference type="Pfam" id="PF01602">
    <property type="entry name" value="Adaptin_N"/>
    <property type="match status" value="1"/>
</dbReference>
<dbReference type="GO" id="GO:0006886">
    <property type="term" value="P:intracellular protein transport"/>
    <property type="evidence" value="ECO:0007669"/>
    <property type="project" value="UniProtKB-UniRule"/>
</dbReference>
<protein>
    <recommendedName>
        <fullName evidence="10">AP-1 complex subunit gamma</fullName>
    </recommendedName>
</protein>
<dbReference type="InterPro" id="IPR011989">
    <property type="entry name" value="ARM-like"/>
</dbReference>
<dbReference type="Gene3D" id="1.25.10.10">
    <property type="entry name" value="Leucine-rich Repeat Variant"/>
    <property type="match status" value="1"/>
</dbReference>
<dbReference type="FunFam" id="1.25.10.10:FF:000030">
    <property type="entry name" value="AP-1 complex subunit gamma"/>
    <property type="match status" value="1"/>
</dbReference>
<keyword evidence="6 10" id="KW-0333">Golgi apparatus</keyword>
<dbReference type="GO" id="GO:0030121">
    <property type="term" value="C:AP-1 adaptor complex"/>
    <property type="evidence" value="ECO:0007669"/>
    <property type="project" value="InterPro"/>
</dbReference>
<keyword evidence="5 10" id="KW-0653">Protein transport</keyword>
<dbReference type="InterPro" id="IPR013041">
    <property type="entry name" value="Clathrin_app_Ig-like_sf"/>
</dbReference>
<dbReference type="InterPro" id="IPR016024">
    <property type="entry name" value="ARM-type_fold"/>
</dbReference>
<evidence type="ECO:0000256" key="9">
    <source>
        <dbReference type="ARBA" id="ARBA00029433"/>
    </source>
</evidence>
<comment type="subcellular location">
    <subcellularLocation>
        <location evidence="1">Cytoplasmic vesicle membrane</location>
    </subcellularLocation>
    <subcellularLocation>
        <location evidence="9">Endomembrane system</location>
        <topology evidence="9">Peripheral membrane protein</topology>
        <orientation evidence="9">Cytoplasmic side</orientation>
    </subcellularLocation>
    <subcellularLocation>
        <location evidence="2">Golgi apparatus</location>
    </subcellularLocation>
</comment>
<dbReference type="SUPFAM" id="SSF49348">
    <property type="entry name" value="Clathrin adaptor appendage domain"/>
    <property type="match status" value="1"/>
</dbReference>
<evidence type="ECO:0000256" key="8">
    <source>
        <dbReference type="ARBA" id="ARBA00023329"/>
    </source>
</evidence>
<organism evidence="12">
    <name type="scientific">Pundamilia nyererei</name>
    <dbReference type="NCBI Taxonomy" id="303518"/>
    <lineage>
        <taxon>Eukaryota</taxon>
        <taxon>Metazoa</taxon>
        <taxon>Chordata</taxon>
        <taxon>Craniata</taxon>
        <taxon>Vertebrata</taxon>
        <taxon>Euteleostomi</taxon>
        <taxon>Actinopterygii</taxon>
        <taxon>Neopterygii</taxon>
        <taxon>Teleostei</taxon>
        <taxon>Neoteleostei</taxon>
        <taxon>Acanthomorphata</taxon>
        <taxon>Ovalentaria</taxon>
        <taxon>Cichlomorphae</taxon>
        <taxon>Cichliformes</taxon>
        <taxon>Cichlidae</taxon>
        <taxon>African cichlids</taxon>
        <taxon>Pseudocrenilabrinae</taxon>
        <taxon>Haplochromini</taxon>
        <taxon>Pundamilia</taxon>
    </lineage>
</organism>
<proteinExistence type="inferred from homology"/>
<dbReference type="GeneTree" id="ENSGT00950000182838"/>
<keyword evidence="8 10" id="KW-0968">Cytoplasmic vesicle</keyword>
<sequence>MSPSVPLQEMIRAIRSARTQCEERGVIQRECAAIRAQFRQADNGGRSHNLAKLLYVHMLGYPAHFGQMECVRMIASPRYSEKRVGYLGAMMLLDEKQDASLLITNSIKNDLSNSNQYIQSLALCTLACMGSAEMCRDLAPEIDRLLRASNSYIKKKAALCAVHIVRKVHDLGELFTKAARSLLTEKNHGVVHGAVVLITELCERNSETLERFRKTVPDLVQIMKGLVISGYSPDHDVAGISDPFLQVRILRLLRILGRNNEAASDAMNDLLAQVATNTDSTKTVGNAVLYETVLTVLDIKSESGLRVLAVNILGRFLLNNDRNIRYIAMTSLQKIVGTDHNAVQRHRGTIVDCLKDQDASVKRRALELSLALVSASNIRSMMKELLSFLSSCPPELRSQTASGIFNAAERYAPSQRWHIDTILHVLTTAGGDVRDETVPNLIQLITNTSELHCYTVHKLYRALLSDISQQPLVQVACWCIGEYGDLLLTGECQETEPVQVTEDYVLDVLETVLQSHMSSPSTRGFALTATMKLSTRITENVDRIRSIVSIYGSCIDVELQQRAVEYNALFKKYDHMSILDIFPELFLDKVYSVKLSFAYNNNVQSAGLSPPLCGVSQVCDLLDLLGGSEQPLQPSPALGSAAPPIPVSTPNTVGGDLLDLLGGLEPTPITPGLTFTYTHNELQKQETGCLTVTLTASNSTESDIRGFTLQAAVPKSCFSFQVNLKMRLRISYTSQGSAVQDTVQIDSFPGLGQ</sequence>